<protein>
    <submittedName>
        <fullName evidence="4">Outer membrane protein beta-barrel domain-containing protein</fullName>
    </submittedName>
</protein>
<evidence type="ECO:0000313" key="5">
    <source>
        <dbReference type="Proteomes" id="UP000184609"/>
    </source>
</evidence>
<evidence type="ECO:0000256" key="1">
    <source>
        <dbReference type="ARBA" id="ARBA00022729"/>
    </source>
</evidence>
<name>A0A1M7ZHQ7_9BACT</name>
<keyword evidence="1 2" id="KW-0732">Signal</keyword>
<dbReference type="RefSeq" id="WP_073573007.1">
    <property type="nucleotide sequence ID" value="NZ_FRXN01000005.1"/>
</dbReference>
<sequence>MKKTLYISILLVFASLGLAKAQHSAFTIEIPVTVPMGKTADFIDQTGIRGINLEYQRFIKPQFAIGGEIGHTTLYKREENKVYTEGSASLSGIQYRYQYAYPILITGTYFPITEGEIKPYVGVGLGTMAQKRRVDMGIFTSENTHWQFALRPEAGIMIEPSPQVAFKLGVKYYNSFESTDLNGQSNLGINVGLVFLR</sequence>
<evidence type="ECO:0000256" key="2">
    <source>
        <dbReference type="SAM" id="SignalP"/>
    </source>
</evidence>
<evidence type="ECO:0000259" key="3">
    <source>
        <dbReference type="Pfam" id="PF13505"/>
    </source>
</evidence>
<dbReference type="InterPro" id="IPR011250">
    <property type="entry name" value="OMP/PagP_B-barrel"/>
</dbReference>
<keyword evidence="5" id="KW-1185">Reference proteome</keyword>
<dbReference type="SUPFAM" id="SSF56925">
    <property type="entry name" value="OMPA-like"/>
    <property type="match status" value="1"/>
</dbReference>
<evidence type="ECO:0000313" key="4">
    <source>
        <dbReference type="EMBL" id="SHO64359.1"/>
    </source>
</evidence>
<dbReference type="STRING" id="1073327.SAMN04488108_3399"/>
<dbReference type="AlphaFoldDB" id="A0A1M7ZHQ7"/>
<accession>A0A1M7ZHQ7</accession>
<dbReference type="Gene3D" id="2.40.160.20">
    <property type="match status" value="1"/>
</dbReference>
<dbReference type="Pfam" id="PF13505">
    <property type="entry name" value="OMP_b-brl"/>
    <property type="match status" value="1"/>
</dbReference>
<dbReference type="Proteomes" id="UP000184609">
    <property type="component" value="Unassembled WGS sequence"/>
</dbReference>
<gene>
    <name evidence="4" type="ORF">SAMN04488108_3399</name>
</gene>
<reference evidence="5" key="1">
    <citation type="submission" date="2016-12" db="EMBL/GenBank/DDBJ databases">
        <authorList>
            <person name="Varghese N."/>
            <person name="Submissions S."/>
        </authorList>
    </citation>
    <scope>NUCLEOTIDE SEQUENCE [LARGE SCALE GENOMIC DNA]</scope>
    <source>
        <strain evidence="5">DSM 25035</strain>
    </source>
</reference>
<organism evidence="4 5">
    <name type="scientific">Algoriphagus zhangzhouensis</name>
    <dbReference type="NCBI Taxonomy" id="1073327"/>
    <lineage>
        <taxon>Bacteria</taxon>
        <taxon>Pseudomonadati</taxon>
        <taxon>Bacteroidota</taxon>
        <taxon>Cytophagia</taxon>
        <taxon>Cytophagales</taxon>
        <taxon>Cyclobacteriaceae</taxon>
        <taxon>Algoriphagus</taxon>
    </lineage>
</organism>
<feature type="signal peptide" evidence="2">
    <location>
        <begin position="1"/>
        <end position="21"/>
    </location>
</feature>
<feature type="chain" id="PRO_5012703664" evidence="2">
    <location>
        <begin position="22"/>
        <end position="197"/>
    </location>
</feature>
<feature type="domain" description="Outer membrane protein beta-barrel" evidence="3">
    <location>
        <begin position="12"/>
        <end position="195"/>
    </location>
</feature>
<dbReference type="EMBL" id="FRXN01000005">
    <property type="protein sequence ID" value="SHO64359.1"/>
    <property type="molecule type" value="Genomic_DNA"/>
</dbReference>
<proteinExistence type="predicted"/>
<dbReference type="OrthoDB" id="1094316at2"/>
<dbReference type="InterPro" id="IPR027385">
    <property type="entry name" value="Beta-barrel_OMP"/>
</dbReference>